<comment type="subcellular location">
    <subcellularLocation>
        <location evidence="12">Cytoplasm</location>
    </subcellularLocation>
</comment>
<evidence type="ECO:0000256" key="10">
    <source>
        <dbReference type="ARBA" id="ARBA00023270"/>
    </source>
</evidence>
<dbReference type="EMBL" id="JASVWF010000006">
    <property type="protein sequence ID" value="MDL5159211.1"/>
    <property type="molecule type" value="Genomic_DNA"/>
</dbReference>
<gene>
    <name evidence="12" type="primary">dapA</name>
    <name evidence="14" type="ORF">QRT03_24815</name>
</gene>
<name>A0ABT7MEW3_9PSEU</name>
<comment type="similarity">
    <text evidence="3 12 13">Belongs to the DapA family.</text>
</comment>
<comment type="caution">
    <text evidence="14">The sequence shown here is derived from an EMBL/GenBank/DDBJ whole genome shotgun (WGS) entry which is preliminary data.</text>
</comment>
<feature type="binding site" evidence="12">
    <location>
        <position position="47"/>
    </location>
    <ligand>
        <name>pyruvate</name>
        <dbReference type="ChEBI" id="CHEBI:15361"/>
    </ligand>
</feature>
<feature type="active site" description="Proton donor/acceptor" evidence="12">
    <location>
        <position position="137"/>
    </location>
</feature>
<dbReference type="PROSITE" id="PS00666">
    <property type="entry name" value="DHDPS_2"/>
    <property type="match status" value="1"/>
</dbReference>
<evidence type="ECO:0000313" key="15">
    <source>
        <dbReference type="Proteomes" id="UP001231924"/>
    </source>
</evidence>
<comment type="pathway">
    <text evidence="2 12">Amino-acid biosynthesis; L-lysine biosynthesis via DAP pathway; (S)-tetrahydrodipicolinate from L-aspartate: step 3/4.</text>
</comment>
<dbReference type="SUPFAM" id="SSF51569">
    <property type="entry name" value="Aldolase"/>
    <property type="match status" value="1"/>
</dbReference>
<evidence type="ECO:0000256" key="9">
    <source>
        <dbReference type="ARBA" id="ARBA00023239"/>
    </source>
</evidence>
<evidence type="ECO:0000256" key="3">
    <source>
        <dbReference type="ARBA" id="ARBA00007592"/>
    </source>
</evidence>
<dbReference type="InterPro" id="IPR020625">
    <property type="entry name" value="Schiff_base-form_aldolases_AS"/>
</dbReference>
<feature type="site" description="Part of a proton relay during catalysis" evidence="12">
    <location>
        <position position="111"/>
    </location>
</feature>
<keyword evidence="7 12" id="KW-0220">Diaminopimelate biosynthesis</keyword>
<evidence type="ECO:0000256" key="6">
    <source>
        <dbReference type="ARBA" id="ARBA00022605"/>
    </source>
</evidence>
<feature type="binding site" evidence="12">
    <location>
        <position position="208"/>
    </location>
    <ligand>
        <name>pyruvate</name>
        <dbReference type="ChEBI" id="CHEBI:15361"/>
    </ligand>
</feature>
<dbReference type="Gene3D" id="3.20.20.70">
    <property type="entry name" value="Aldolase class I"/>
    <property type="match status" value="1"/>
</dbReference>
<feature type="active site" description="Schiff-base intermediate with substrate" evidence="12">
    <location>
        <position position="165"/>
    </location>
</feature>
<dbReference type="HAMAP" id="MF_00418">
    <property type="entry name" value="DapA"/>
    <property type="match status" value="1"/>
</dbReference>
<evidence type="ECO:0000256" key="12">
    <source>
        <dbReference type="HAMAP-Rule" id="MF_00418"/>
    </source>
</evidence>
<evidence type="ECO:0000256" key="11">
    <source>
        <dbReference type="ARBA" id="ARBA00047836"/>
    </source>
</evidence>
<evidence type="ECO:0000313" key="14">
    <source>
        <dbReference type="EMBL" id="MDL5159211.1"/>
    </source>
</evidence>
<dbReference type="PRINTS" id="PR00146">
    <property type="entry name" value="DHPICSNTHASE"/>
</dbReference>
<dbReference type="InterPro" id="IPR005263">
    <property type="entry name" value="DapA"/>
</dbReference>
<dbReference type="PANTHER" id="PTHR12128">
    <property type="entry name" value="DIHYDRODIPICOLINATE SYNTHASE"/>
    <property type="match status" value="1"/>
</dbReference>
<dbReference type="EC" id="4.3.3.7" evidence="4 12"/>
<comment type="function">
    <text evidence="1 12">Catalyzes the condensation of (S)-aspartate-beta-semialdehyde [(S)-ASA] and pyruvate to 4-hydroxy-tetrahydrodipicolinate (HTPA).</text>
</comment>
<organism evidence="14 15">
    <name type="scientific">Actinomycetospora termitidis</name>
    <dbReference type="NCBI Taxonomy" id="3053470"/>
    <lineage>
        <taxon>Bacteria</taxon>
        <taxon>Bacillati</taxon>
        <taxon>Actinomycetota</taxon>
        <taxon>Actinomycetes</taxon>
        <taxon>Pseudonocardiales</taxon>
        <taxon>Pseudonocardiaceae</taxon>
        <taxon>Actinomycetospora</taxon>
    </lineage>
</organism>
<keyword evidence="5 12" id="KW-0963">Cytoplasm</keyword>
<evidence type="ECO:0000256" key="8">
    <source>
        <dbReference type="ARBA" id="ARBA00023154"/>
    </source>
</evidence>
<dbReference type="Pfam" id="PF00701">
    <property type="entry name" value="DHDPS"/>
    <property type="match status" value="1"/>
</dbReference>
<comment type="catalytic activity">
    <reaction evidence="11 12">
        <text>L-aspartate 4-semialdehyde + pyruvate = (2S,4S)-4-hydroxy-2,3,4,5-tetrahydrodipicolinate + H2O + H(+)</text>
        <dbReference type="Rhea" id="RHEA:34171"/>
        <dbReference type="ChEBI" id="CHEBI:15361"/>
        <dbReference type="ChEBI" id="CHEBI:15377"/>
        <dbReference type="ChEBI" id="CHEBI:15378"/>
        <dbReference type="ChEBI" id="CHEBI:67139"/>
        <dbReference type="ChEBI" id="CHEBI:537519"/>
        <dbReference type="EC" id="4.3.3.7"/>
    </reaction>
</comment>
<evidence type="ECO:0000256" key="1">
    <source>
        <dbReference type="ARBA" id="ARBA00003294"/>
    </source>
</evidence>
<dbReference type="PIRSF" id="PIRSF001365">
    <property type="entry name" value="DHDPS"/>
    <property type="match status" value="1"/>
</dbReference>
<sequence length="307" mass="31264">MVDLAGLWVPLVTPFTARDEVDLVALRRLASSVLDDGAHGLVALGTTAEPTSLGAEERHAVVDVCAEVAAERGAGLIVAAGTNDTRTTLARHEALADVPGVTAALTVVPYYVRPTGAAVVAHLTAVADRSPVPVVVYNVPVRTGRGLGAAALLDLAAHPRIVGLKQAVGALDVDTLEVLASAPPGFAVLAGDDAFIAPTVLLGGRGAITASAHVATERFAALVTAASAGRTEAVREHAAALLPLVTALFAEPNPVVTKALLHATGRIPTPDVRMPLLPSSAEALTRALGALDRVDVRRVASEVPLTS</sequence>
<evidence type="ECO:0000256" key="13">
    <source>
        <dbReference type="PIRNR" id="PIRNR001365"/>
    </source>
</evidence>
<evidence type="ECO:0000256" key="4">
    <source>
        <dbReference type="ARBA" id="ARBA00012086"/>
    </source>
</evidence>
<comment type="caution">
    <text evidence="12">Was originally thought to be a dihydrodipicolinate synthase (DHDPS), catalyzing the condensation of (S)-aspartate-beta-semialdehyde [(S)-ASA] and pyruvate to dihydrodipicolinate (DHDP). However, it was shown in E.coli that the product of the enzymatic reaction is not dihydrodipicolinate but in fact (4S)-4-hydroxy-2,3,4,5-tetrahydro-(2S)-dipicolinic acid (HTPA), and that the consecutive dehydration reaction leading to DHDP is not spontaneous but catalyzed by DapB.</text>
</comment>
<keyword evidence="9 12" id="KW-0456">Lyase</keyword>
<dbReference type="RefSeq" id="WP_286055787.1">
    <property type="nucleotide sequence ID" value="NZ_JASVWF010000006.1"/>
</dbReference>
<keyword evidence="15" id="KW-1185">Reference proteome</keyword>
<protein>
    <recommendedName>
        <fullName evidence="4 12">4-hydroxy-tetrahydrodipicolinate synthase</fullName>
        <shortName evidence="12">HTPA synthase</shortName>
        <ecNumber evidence="4 12">4.3.3.7</ecNumber>
    </recommendedName>
</protein>
<accession>A0ABT7MEW3</accession>
<evidence type="ECO:0000256" key="7">
    <source>
        <dbReference type="ARBA" id="ARBA00022915"/>
    </source>
</evidence>
<comment type="subunit">
    <text evidence="12">Homotetramer; dimer of dimers.</text>
</comment>
<keyword evidence="10 12" id="KW-0704">Schiff base</keyword>
<dbReference type="InterPro" id="IPR002220">
    <property type="entry name" value="DapA-like"/>
</dbReference>
<dbReference type="Proteomes" id="UP001231924">
    <property type="component" value="Unassembled WGS sequence"/>
</dbReference>
<dbReference type="PANTHER" id="PTHR12128:SF66">
    <property type="entry name" value="4-HYDROXY-2-OXOGLUTARATE ALDOLASE, MITOCHONDRIAL"/>
    <property type="match status" value="1"/>
</dbReference>
<feature type="site" description="Part of a proton relay during catalysis" evidence="12">
    <location>
        <position position="46"/>
    </location>
</feature>
<dbReference type="InterPro" id="IPR013785">
    <property type="entry name" value="Aldolase_TIM"/>
</dbReference>
<evidence type="ECO:0000256" key="2">
    <source>
        <dbReference type="ARBA" id="ARBA00005120"/>
    </source>
</evidence>
<keyword evidence="8 12" id="KW-0457">Lysine biosynthesis</keyword>
<dbReference type="SMART" id="SM01130">
    <property type="entry name" value="DHDPS"/>
    <property type="match status" value="1"/>
</dbReference>
<evidence type="ECO:0000256" key="5">
    <source>
        <dbReference type="ARBA" id="ARBA00022490"/>
    </source>
</evidence>
<reference evidence="14 15" key="1">
    <citation type="submission" date="2023-06" db="EMBL/GenBank/DDBJ databases">
        <title>Actinomycetospora Odt1-22.</title>
        <authorList>
            <person name="Supong K."/>
        </authorList>
    </citation>
    <scope>NUCLEOTIDE SEQUENCE [LARGE SCALE GENOMIC DNA]</scope>
    <source>
        <strain evidence="14 15">Odt1-22</strain>
    </source>
</reference>
<keyword evidence="6 12" id="KW-0028">Amino-acid biosynthesis</keyword>
<proteinExistence type="inferred from homology"/>